<comment type="caution">
    <text evidence="2">The sequence shown here is derived from an EMBL/GenBank/DDBJ whole genome shotgun (WGS) entry which is preliminary data.</text>
</comment>
<dbReference type="SUPFAM" id="SSF55920">
    <property type="entry name" value="Creatinase/aminopeptidase"/>
    <property type="match status" value="1"/>
</dbReference>
<gene>
    <name evidence="2" type="ORF">LLEC1_07050</name>
</gene>
<dbReference type="InterPro" id="IPR000994">
    <property type="entry name" value="Pept_M24"/>
</dbReference>
<dbReference type="Proteomes" id="UP000243081">
    <property type="component" value="Unassembled WGS sequence"/>
</dbReference>
<dbReference type="Pfam" id="PF00557">
    <property type="entry name" value="Peptidase_M24"/>
    <property type="match status" value="1"/>
</dbReference>
<organism evidence="2 3">
    <name type="scientific">Cordyceps confragosa</name>
    <name type="common">Lecanicillium lecanii</name>
    <dbReference type="NCBI Taxonomy" id="2714763"/>
    <lineage>
        <taxon>Eukaryota</taxon>
        <taxon>Fungi</taxon>
        <taxon>Dikarya</taxon>
        <taxon>Ascomycota</taxon>
        <taxon>Pezizomycotina</taxon>
        <taxon>Sordariomycetes</taxon>
        <taxon>Hypocreomycetidae</taxon>
        <taxon>Hypocreales</taxon>
        <taxon>Cordycipitaceae</taxon>
        <taxon>Akanthomyces</taxon>
    </lineage>
</organism>
<sequence length="277" mass="31410">MQETAWAIIIEGFSERVVTPGETTARDVEWWMREQIQSLNYTTWFHPSVTVIKPDTPWGAAAVDGEMADEPIRHGDLLHVDFGVSALGMNTDTQHLAYVLYPGQASHDDVPQGFRDGLQKGNRLQDMTREHMKPGHTGNEILAAIRREMKDEGLEGKIYCHAIGDWGHSAGTVIGASRISLNYYFALLVQHANCGIGMTNLQDHVPILGDLPLLNNTWYSVELRADHFVPEFNATFSFPLEEDVYWTEEGGFEWVYGRQERFHLIRTPKQDEPSQEL</sequence>
<name>A0A179IKS0_CORDF</name>
<proteinExistence type="predicted"/>
<evidence type="ECO:0000313" key="3">
    <source>
        <dbReference type="Proteomes" id="UP000243081"/>
    </source>
</evidence>
<evidence type="ECO:0000313" key="2">
    <source>
        <dbReference type="EMBL" id="OAR02221.1"/>
    </source>
</evidence>
<reference evidence="2 3" key="1">
    <citation type="submission" date="2016-03" db="EMBL/GenBank/DDBJ databases">
        <title>Fine-scale spatial genetic structure of a fungal parasite of coffee scale insects.</title>
        <authorList>
            <person name="Jackson D."/>
            <person name="Zemenick K.A."/>
            <person name="Malloure B."/>
            <person name="Quandt C.A."/>
            <person name="James T.Y."/>
        </authorList>
    </citation>
    <scope>NUCLEOTIDE SEQUENCE [LARGE SCALE GENOMIC DNA]</scope>
    <source>
        <strain evidence="2 3">UM487</strain>
    </source>
</reference>
<evidence type="ECO:0000259" key="1">
    <source>
        <dbReference type="Pfam" id="PF00557"/>
    </source>
</evidence>
<dbReference type="EMBL" id="LUKN01000775">
    <property type="protein sequence ID" value="OAR02221.1"/>
    <property type="molecule type" value="Genomic_DNA"/>
</dbReference>
<feature type="domain" description="Peptidase M24" evidence="1">
    <location>
        <begin position="18"/>
        <end position="171"/>
    </location>
</feature>
<accession>A0A179IKS0</accession>
<dbReference type="InterPro" id="IPR036005">
    <property type="entry name" value="Creatinase/aminopeptidase-like"/>
</dbReference>
<dbReference type="OMA" id="DRDTERF"/>
<keyword evidence="3" id="KW-1185">Reference proteome</keyword>
<dbReference type="Gene3D" id="3.90.230.10">
    <property type="entry name" value="Creatinase/methionine aminopeptidase superfamily"/>
    <property type="match status" value="1"/>
</dbReference>
<dbReference type="AlphaFoldDB" id="A0A179IKS0"/>
<dbReference type="OrthoDB" id="3632757at2759"/>
<protein>
    <recommendedName>
        <fullName evidence="1">Peptidase M24 domain-containing protein</fullName>
    </recommendedName>
</protein>